<evidence type="ECO:0000313" key="16">
    <source>
        <dbReference type="Proteomes" id="UP000808337"/>
    </source>
</evidence>
<dbReference type="PRINTS" id="PR00085">
    <property type="entry name" value="THFDHDRGNASE"/>
</dbReference>
<sequence>MKIIDGNALAETIKSELRIKVLEATASGKRPPHLAAVLIGDNPASRSYVTNKVKSCQDVGYKSTLIQRPAELSQQAVLDIVHQLNEDPEIDGFIVQLPLPEHIIEMDITLAIRPEKDVDGFHPMNLGLMTLGLPTYLPATPMGIMQMLERYHIDTAGKMCCVIGRSNIVGTPISILLSRKGNPGDATVVMCHSRTPDIKKISSEADILIVALGRPQFVTPDMVKEGAVVIDVGINRIPDPSKKSGFRLVGDVDFERVSPKCNYITPVPGGVGPMTVTSLLLNTWKAYSGEIYPKT</sequence>
<feature type="domain" description="Tetrahydrofolate dehydrogenase/cyclohydrolase catalytic" evidence="13">
    <location>
        <begin position="4"/>
        <end position="119"/>
    </location>
</feature>
<evidence type="ECO:0000256" key="2">
    <source>
        <dbReference type="ARBA" id="ARBA00011738"/>
    </source>
</evidence>
<dbReference type="SUPFAM" id="SSF51735">
    <property type="entry name" value="NAD(P)-binding Rossmann-fold domains"/>
    <property type="match status" value="1"/>
</dbReference>
<dbReference type="GO" id="GO:0005829">
    <property type="term" value="C:cytosol"/>
    <property type="evidence" value="ECO:0007669"/>
    <property type="project" value="TreeGrafter"/>
</dbReference>
<dbReference type="AlphaFoldDB" id="A0A9D7SSR2"/>
<dbReference type="FunFam" id="3.40.50.720:FF:000189">
    <property type="entry name" value="Bifunctional protein FolD"/>
    <property type="match status" value="1"/>
</dbReference>
<evidence type="ECO:0000256" key="6">
    <source>
        <dbReference type="ARBA" id="ARBA00022801"/>
    </source>
</evidence>
<dbReference type="SUPFAM" id="SSF53223">
    <property type="entry name" value="Aminoacid dehydrogenase-like, N-terminal domain"/>
    <property type="match status" value="1"/>
</dbReference>
<evidence type="ECO:0000313" key="15">
    <source>
        <dbReference type="EMBL" id="MBK9981321.1"/>
    </source>
</evidence>
<dbReference type="EC" id="1.5.1.5" evidence="12"/>
<dbReference type="PANTHER" id="PTHR48099:SF5">
    <property type="entry name" value="C-1-TETRAHYDROFOLATE SYNTHASE, CYTOPLASMIC"/>
    <property type="match status" value="1"/>
</dbReference>
<dbReference type="InterPro" id="IPR020630">
    <property type="entry name" value="THF_DH/CycHdrlase_cat_dom"/>
</dbReference>
<keyword evidence="10 12" id="KW-0486">Methionine biosynthesis</keyword>
<comment type="similarity">
    <text evidence="12">Belongs to the tetrahydrofolate dehydrogenase/cyclohydrolase family.</text>
</comment>
<feature type="domain" description="Tetrahydrofolate dehydrogenase/cyclohydrolase NAD(P)-binding" evidence="14">
    <location>
        <begin position="138"/>
        <end position="288"/>
    </location>
</feature>
<dbReference type="Gene3D" id="3.40.50.10860">
    <property type="entry name" value="Leucine Dehydrogenase, chain A, domain 1"/>
    <property type="match status" value="1"/>
</dbReference>
<keyword evidence="6 12" id="KW-0378">Hydrolase</keyword>
<dbReference type="CDD" id="cd01080">
    <property type="entry name" value="NAD_bind_m-THF_DH_Cyclohyd"/>
    <property type="match status" value="1"/>
</dbReference>
<comment type="function">
    <text evidence="12">Catalyzes the oxidation of 5,10-methylenetetrahydrofolate to 5,10-methenyltetrahydrofolate and then the hydrolysis of 5,10-methenyltetrahydrofolate to 10-formyltetrahydrofolate.</text>
</comment>
<evidence type="ECO:0000256" key="3">
    <source>
        <dbReference type="ARBA" id="ARBA00022563"/>
    </source>
</evidence>
<dbReference type="Pfam" id="PF00763">
    <property type="entry name" value="THF_DHG_CYH"/>
    <property type="match status" value="1"/>
</dbReference>
<evidence type="ECO:0000256" key="10">
    <source>
        <dbReference type="ARBA" id="ARBA00023167"/>
    </source>
</evidence>
<evidence type="ECO:0000259" key="14">
    <source>
        <dbReference type="Pfam" id="PF02882"/>
    </source>
</evidence>
<dbReference type="FunFam" id="3.40.50.10860:FF:000005">
    <property type="entry name" value="C-1-tetrahydrofolate synthase, cytoplasmic, putative"/>
    <property type="match status" value="1"/>
</dbReference>
<dbReference type="Gene3D" id="3.40.50.720">
    <property type="entry name" value="NAD(P)-binding Rossmann-like Domain"/>
    <property type="match status" value="1"/>
</dbReference>
<comment type="pathway">
    <text evidence="1 12">One-carbon metabolism; tetrahydrofolate interconversion.</text>
</comment>
<proteinExistence type="inferred from homology"/>
<name>A0A9D7SSR2_9BACT</name>
<keyword evidence="9 12" id="KW-0368">Histidine biosynthesis</keyword>
<feature type="binding site" evidence="12">
    <location>
        <begin position="164"/>
        <end position="166"/>
    </location>
    <ligand>
        <name>NADP(+)</name>
        <dbReference type="ChEBI" id="CHEBI:58349"/>
    </ligand>
</feature>
<dbReference type="GO" id="GO:0004488">
    <property type="term" value="F:methylenetetrahydrofolate dehydrogenase (NADP+) activity"/>
    <property type="evidence" value="ECO:0007669"/>
    <property type="project" value="UniProtKB-UniRule"/>
</dbReference>
<keyword evidence="5 12" id="KW-0658">Purine biosynthesis</keyword>
<accession>A0A9D7SSR2</accession>
<dbReference type="InterPro" id="IPR020867">
    <property type="entry name" value="THF_DH/CycHdrlase_CS"/>
</dbReference>
<dbReference type="HAMAP" id="MF_01576">
    <property type="entry name" value="THF_DHG_CYH"/>
    <property type="match status" value="1"/>
</dbReference>
<keyword evidence="11 12" id="KW-0511">Multifunctional enzyme</keyword>
<evidence type="ECO:0000256" key="9">
    <source>
        <dbReference type="ARBA" id="ARBA00023102"/>
    </source>
</evidence>
<reference evidence="15 16" key="1">
    <citation type="submission" date="2020-10" db="EMBL/GenBank/DDBJ databases">
        <title>Connecting structure to function with the recovery of over 1000 high-quality activated sludge metagenome-assembled genomes encoding full-length rRNA genes using long-read sequencing.</title>
        <authorList>
            <person name="Singleton C.M."/>
            <person name="Petriglieri F."/>
            <person name="Kristensen J.M."/>
            <person name="Kirkegaard R.H."/>
            <person name="Michaelsen T.Y."/>
            <person name="Andersen M.H."/>
            <person name="Karst S.M."/>
            <person name="Dueholm M.S."/>
            <person name="Nielsen P.H."/>
            <person name="Albertsen M."/>
        </authorList>
    </citation>
    <scope>NUCLEOTIDE SEQUENCE [LARGE SCALE GENOMIC DNA]</scope>
    <source>
        <strain evidence="15">Ribe_18-Q3-R11-54_MAXAC.273</strain>
    </source>
</reference>
<evidence type="ECO:0000256" key="8">
    <source>
        <dbReference type="ARBA" id="ARBA00023002"/>
    </source>
</evidence>
<feature type="binding site" evidence="12">
    <location>
        <position position="234"/>
    </location>
    <ligand>
        <name>NADP(+)</name>
        <dbReference type="ChEBI" id="CHEBI:58349"/>
    </ligand>
</feature>
<evidence type="ECO:0000256" key="11">
    <source>
        <dbReference type="ARBA" id="ARBA00023268"/>
    </source>
</evidence>
<comment type="catalytic activity">
    <reaction evidence="12">
        <text>(6R)-5,10-methenyltetrahydrofolate + H2O = (6R)-10-formyltetrahydrofolate + H(+)</text>
        <dbReference type="Rhea" id="RHEA:23700"/>
        <dbReference type="ChEBI" id="CHEBI:15377"/>
        <dbReference type="ChEBI" id="CHEBI:15378"/>
        <dbReference type="ChEBI" id="CHEBI:57455"/>
        <dbReference type="ChEBI" id="CHEBI:195366"/>
        <dbReference type="EC" id="3.5.4.9"/>
    </reaction>
</comment>
<comment type="catalytic activity">
    <reaction evidence="12">
        <text>(6R)-5,10-methylene-5,6,7,8-tetrahydrofolate + NADP(+) = (6R)-5,10-methenyltetrahydrofolate + NADPH</text>
        <dbReference type="Rhea" id="RHEA:22812"/>
        <dbReference type="ChEBI" id="CHEBI:15636"/>
        <dbReference type="ChEBI" id="CHEBI:57455"/>
        <dbReference type="ChEBI" id="CHEBI:57783"/>
        <dbReference type="ChEBI" id="CHEBI:58349"/>
        <dbReference type="EC" id="1.5.1.5"/>
    </reaction>
</comment>
<dbReference type="InterPro" id="IPR046346">
    <property type="entry name" value="Aminoacid_DH-like_N_sf"/>
</dbReference>
<comment type="subunit">
    <text evidence="2 12">Homodimer.</text>
</comment>
<dbReference type="EC" id="3.5.4.9" evidence="12"/>
<dbReference type="GO" id="GO:0000105">
    <property type="term" value="P:L-histidine biosynthetic process"/>
    <property type="evidence" value="ECO:0007669"/>
    <property type="project" value="UniProtKB-KW"/>
</dbReference>
<evidence type="ECO:0000256" key="12">
    <source>
        <dbReference type="HAMAP-Rule" id="MF_01576"/>
    </source>
</evidence>
<protein>
    <recommendedName>
        <fullName evidence="12">Bifunctional protein FolD</fullName>
    </recommendedName>
    <domain>
        <recommendedName>
            <fullName evidence="12">Methylenetetrahydrofolate dehydrogenase</fullName>
            <ecNumber evidence="12">1.5.1.5</ecNumber>
        </recommendedName>
    </domain>
    <domain>
        <recommendedName>
            <fullName evidence="12">Methenyltetrahydrofolate cyclohydrolase</fullName>
            <ecNumber evidence="12">3.5.4.9</ecNumber>
        </recommendedName>
    </domain>
</protein>
<dbReference type="GO" id="GO:0009086">
    <property type="term" value="P:methionine biosynthetic process"/>
    <property type="evidence" value="ECO:0007669"/>
    <property type="project" value="UniProtKB-KW"/>
</dbReference>
<dbReference type="PANTHER" id="PTHR48099">
    <property type="entry name" value="C-1-TETRAHYDROFOLATE SYNTHASE, CYTOPLASMIC-RELATED"/>
    <property type="match status" value="1"/>
</dbReference>
<dbReference type="GO" id="GO:0035999">
    <property type="term" value="P:tetrahydrofolate interconversion"/>
    <property type="evidence" value="ECO:0007669"/>
    <property type="project" value="UniProtKB-UniRule"/>
</dbReference>
<keyword evidence="7 12" id="KW-0521">NADP</keyword>
<organism evidence="15 16">
    <name type="scientific">Candidatus Opimibacter skivensis</name>
    <dbReference type="NCBI Taxonomy" id="2982028"/>
    <lineage>
        <taxon>Bacteria</taxon>
        <taxon>Pseudomonadati</taxon>
        <taxon>Bacteroidota</taxon>
        <taxon>Saprospiria</taxon>
        <taxon>Saprospirales</taxon>
        <taxon>Saprospiraceae</taxon>
        <taxon>Candidatus Opimibacter</taxon>
    </lineage>
</organism>
<dbReference type="Pfam" id="PF02882">
    <property type="entry name" value="THF_DHG_CYH_C"/>
    <property type="match status" value="1"/>
</dbReference>
<dbReference type="EMBL" id="JADKGY010000001">
    <property type="protein sequence ID" value="MBK9981321.1"/>
    <property type="molecule type" value="Genomic_DNA"/>
</dbReference>
<dbReference type="GO" id="GO:0004477">
    <property type="term" value="F:methenyltetrahydrofolate cyclohydrolase activity"/>
    <property type="evidence" value="ECO:0007669"/>
    <property type="project" value="UniProtKB-UniRule"/>
</dbReference>
<dbReference type="InterPro" id="IPR000672">
    <property type="entry name" value="THF_DH/CycHdrlase"/>
</dbReference>
<keyword evidence="3 12" id="KW-0554">One-carbon metabolism</keyword>
<gene>
    <name evidence="12" type="primary">folD</name>
    <name evidence="15" type="ORF">IPP15_02665</name>
</gene>
<dbReference type="InterPro" id="IPR036291">
    <property type="entry name" value="NAD(P)-bd_dom_sf"/>
</dbReference>
<dbReference type="InterPro" id="IPR020631">
    <property type="entry name" value="THF_DH/CycHdrlase_NAD-bd_dom"/>
</dbReference>
<dbReference type="PROSITE" id="PS00767">
    <property type="entry name" value="THF_DHG_CYH_2"/>
    <property type="match status" value="1"/>
</dbReference>
<comment type="caution">
    <text evidence="15">The sequence shown here is derived from an EMBL/GenBank/DDBJ whole genome shotgun (WGS) entry which is preliminary data.</text>
</comment>
<dbReference type="Proteomes" id="UP000808337">
    <property type="component" value="Unassembled WGS sequence"/>
</dbReference>
<dbReference type="GO" id="GO:0006164">
    <property type="term" value="P:purine nucleotide biosynthetic process"/>
    <property type="evidence" value="ECO:0007669"/>
    <property type="project" value="UniProtKB-KW"/>
</dbReference>
<keyword evidence="4 12" id="KW-0028">Amino-acid biosynthesis</keyword>
<keyword evidence="8 12" id="KW-0560">Oxidoreductase</keyword>
<comment type="caution">
    <text evidence="12">Lacks conserved residue(s) required for the propagation of feature annotation.</text>
</comment>
<evidence type="ECO:0000256" key="1">
    <source>
        <dbReference type="ARBA" id="ARBA00004777"/>
    </source>
</evidence>
<evidence type="ECO:0000259" key="13">
    <source>
        <dbReference type="Pfam" id="PF00763"/>
    </source>
</evidence>
<evidence type="ECO:0000256" key="4">
    <source>
        <dbReference type="ARBA" id="ARBA00022605"/>
    </source>
</evidence>
<evidence type="ECO:0000256" key="7">
    <source>
        <dbReference type="ARBA" id="ARBA00022857"/>
    </source>
</evidence>
<evidence type="ECO:0000256" key="5">
    <source>
        <dbReference type="ARBA" id="ARBA00022755"/>
    </source>
</evidence>